<dbReference type="Gene3D" id="3.10.105.10">
    <property type="entry name" value="Dipeptide-binding Protein, Domain 3"/>
    <property type="match status" value="1"/>
</dbReference>
<dbReference type="GO" id="GO:0043190">
    <property type="term" value="C:ATP-binding cassette (ABC) transporter complex"/>
    <property type="evidence" value="ECO:0007669"/>
    <property type="project" value="InterPro"/>
</dbReference>
<dbReference type="PIRSF" id="PIRSF002741">
    <property type="entry name" value="MppA"/>
    <property type="match status" value="1"/>
</dbReference>
<dbReference type="STRING" id="457570.Nther_1596"/>
<evidence type="ECO:0000256" key="1">
    <source>
        <dbReference type="ARBA" id="ARBA00005695"/>
    </source>
</evidence>
<evidence type="ECO:0000256" key="3">
    <source>
        <dbReference type="ARBA" id="ARBA00022729"/>
    </source>
</evidence>
<dbReference type="Gene3D" id="3.90.76.10">
    <property type="entry name" value="Dipeptide-binding Protein, Domain 1"/>
    <property type="match status" value="1"/>
</dbReference>
<reference evidence="6 7" key="2">
    <citation type="journal article" date="2011" name="J. Bacteriol.">
        <title>Complete genome sequence of the anaerobic, halophilic alkalithermophile Natranaerobius thermophilus JW/NM-WN-LF.</title>
        <authorList>
            <person name="Zhao B."/>
            <person name="Mesbah N.M."/>
            <person name="Dalin E."/>
            <person name="Goodwin L."/>
            <person name="Nolan M."/>
            <person name="Pitluck S."/>
            <person name="Chertkov O."/>
            <person name="Brettin T.S."/>
            <person name="Han J."/>
            <person name="Larimer F.W."/>
            <person name="Land M.L."/>
            <person name="Hauser L."/>
            <person name="Kyrpides N."/>
            <person name="Wiegel J."/>
        </authorList>
    </citation>
    <scope>NUCLEOTIDE SEQUENCE [LARGE SCALE GENOMIC DNA]</scope>
    <source>
        <strain evidence="7">ATCC BAA-1301 / DSM 18059 / JW/NM-WN-LF</strain>
    </source>
</reference>
<feature type="domain" description="Solute-binding protein family 5" evidence="5">
    <location>
        <begin position="104"/>
        <end position="488"/>
    </location>
</feature>
<organism evidence="6 7">
    <name type="scientific">Natranaerobius thermophilus (strain ATCC BAA-1301 / DSM 18059 / JW/NM-WN-LF)</name>
    <dbReference type="NCBI Taxonomy" id="457570"/>
    <lineage>
        <taxon>Bacteria</taxon>
        <taxon>Bacillati</taxon>
        <taxon>Bacillota</taxon>
        <taxon>Clostridia</taxon>
        <taxon>Natranaerobiales</taxon>
        <taxon>Natranaerobiaceae</taxon>
        <taxon>Natranaerobius</taxon>
    </lineage>
</organism>
<comment type="similarity">
    <text evidence="1">Belongs to the bacterial solute-binding protein 5 family.</text>
</comment>
<evidence type="ECO:0000259" key="5">
    <source>
        <dbReference type="Pfam" id="PF00496"/>
    </source>
</evidence>
<dbReference type="PROSITE" id="PS51257">
    <property type="entry name" value="PROKAR_LIPOPROTEIN"/>
    <property type="match status" value="1"/>
</dbReference>
<dbReference type="PANTHER" id="PTHR30290">
    <property type="entry name" value="PERIPLASMIC BINDING COMPONENT OF ABC TRANSPORTER"/>
    <property type="match status" value="1"/>
</dbReference>
<name>B2A4J3_NATTJ</name>
<sequence>MSSRKIFVLFIAFLLTMGVALSACAPPEEAKDEEVEEKEDEEPVVENPAVERPNELIIGGTDLDGIFNPVLYSTAYDAWVIGMMYDTLLTVDENGELTTDQRSIAKDYEISDDGLEYTFYLREGWKFHDGVEVTAEDVAFTLEVTAHPDYDGPRASWSDNIVGVDEYRAGETDELEGVIVEDDYTLTVKSQEPDAGDIFDYSTYALPKHYYEFDDYEEIHDLTNDPMGSGPFQLVEYSPDEHAILEPFEDYYHGEPELDRIIYEEIETEQQIPMVETAEADIVAVSSTPENYEMLQEEDHQETITFLDNSYSYIGLNHQNEHLQHQEVRQALAYAIDIESFIEGMYGEELARPMATPFSPVSWAYPNEDQLNFYEYDPDKANELLEEAGYEWDENEEYRYNEDGERLSIVWETLADNEWSEHLTTLALEQWPQIGVDLELESYEFNTLVDRVNVEKRGEVDMWNMAWSLATDPDPSNIFSVQYADDGWNMGYYHNEEAEELMEEGIRTFDQDDRAEVYNELALLLNKDLPYIFVYSSKDLWSVNNRVENFEPSAWQAFSWNIHEWEITEYQE</sequence>
<dbReference type="RefSeq" id="WP_012448039.1">
    <property type="nucleotide sequence ID" value="NC_010718.1"/>
</dbReference>
<dbReference type="InterPro" id="IPR000914">
    <property type="entry name" value="SBP_5_dom"/>
</dbReference>
<evidence type="ECO:0000256" key="2">
    <source>
        <dbReference type="ARBA" id="ARBA00022448"/>
    </source>
</evidence>
<proteinExistence type="inferred from homology"/>
<dbReference type="InterPro" id="IPR030678">
    <property type="entry name" value="Peptide/Ni-bd"/>
</dbReference>
<dbReference type="PANTHER" id="PTHR30290:SF9">
    <property type="entry name" value="OLIGOPEPTIDE-BINDING PROTEIN APPA"/>
    <property type="match status" value="1"/>
</dbReference>
<evidence type="ECO:0000313" key="7">
    <source>
        <dbReference type="Proteomes" id="UP000001683"/>
    </source>
</evidence>
<dbReference type="InParanoid" id="B2A4J3"/>
<protein>
    <submittedName>
        <fullName evidence="6">Extracellular solute-binding protein family 5</fullName>
    </submittedName>
</protein>
<dbReference type="FunCoup" id="B2A4J3">
    <property type="interactions" value="143"/>
</dbReference>
<dbReference type="Pfam" id="PF00496">
    <property type="entry name" value="SBP_bac_5"/>
    <property type="match status" value="1"/>
</dbReference>
<dbReference type="GO" id="GO:1904680">
    <property type="term" value="F:peptide transmembrane transporter activity"/>
    <property type="evidence" value="ECO:0007669"/>
    <property type="project" value="TreeGrafter"/>
</dbReference>
<feature type="chain" id="PRO_5039178734" evidence="4">
    <location>
        <begin position="26"/>
        <end position="572"/>
    </location>
</feature>
<dbReference type="OrthoDB" id="9772924at2"/>
<dbReference type="Proteomes" id="UP000001683">
    <property type="component" value="Chromosome"/>
</dbReference>
<gene>
    <name evidence="6" type="ordered locus">Nther_1596</name>
</gene>
<feature type="signal peptide" evidence="4">
    <location>
        <begin position="1"/>
        <end position="25"/>
    </location>
</feature>
<dbReference type="GO" id="GO:0015833">
    <property type="term" value="P:peptide transport"/>
    <property type="evidence" value="ECO:0007669"/>
    <property type="project" value="TreeGrafter"/>
</dbReference>
<dbReference type="CDD" id="cd00995">
    <property type="entry name" value="PBP2_NikA_DppA_OppA_like"/>
    <property type="match status" value="1"/>
</dbReference>
<dbReference type="SUPFAM" id="SSF53850">
    <property type="entry name" value="Periplasmic binding protein-like II"/>
    <property type="match status" value="1"/>
</dbReference>
<keyword evidence="7" id="KW-1185">Reference proteome</keyword>
<keyword evidence="3 4" id="KW-0732">Signal</keyword>
<accession>B2A4J3</accession>
<evidence type="ECO:0000313" key="6">
    <source>
        <dbReference type="EMBL" id="ACB85170.1"/>
    </source>
</evidence>
<dbReference type="HOGENOM" id="CLU_017028_8_4_9"/>
<dbReference type="InterPro" id="IPR039424">
    <property type="entry name" value="SBP_5"/>
</dbReference>
<dbReference type="EMBL" id="CP001034">
    <property type="protein sequence ID" value="ACB85170.1"/>
    <property type="molecule type" value="Genomic_DNA"/>
</dbReference>
<dbReference type="eggNOG" id="COG0747">
    <property type="taxonomic scope" value="Bacteria"/>
</dbReference>
<dbReference type="GO" id="GO:0042597">
    <property type="term" value="C:periplasmic space"/>
    <property type="evidence" value="ECO:0007669"/>
    <property type="project" value="UniProtKB-ARBA"/>
</dbReference>
<dbReference type="AlphaFoldDB" id="B2A4J3"/>
<evidence type="ECO:0000256" key="4">
    <source>
        <dbReference type="SAM" id="SignalP"/>
    </source>
</evidence>
<reference evidence="6 7" key="1">
    <citation type="submission" date="2008-04" db="EMBL/GenBank/DDBJ databases">
        <title>Complete sequence of chromosome of Natranaerobius thermophilus JW/NM-WN-LF.</title>
        <authorList>
            <consortium name="US DOE Joint Genome Institute"/>
            <person name="Copeland A."/>
            <person name="Lucas S."/>
            <person name="Lapidus A."/>
            <person name="Glavina del Rio T."/>
            <person name="Dalin E."/>
            <person name="Tice H."/>
            <person name="Bruce D."/>
            <person name="Goodwin L."/>
            <person name="Pitluck S."/>
            <person name="Chertkov O."/>
            <person name="Brettin T."/>
            <person name="Detter J.C."/>
            <person name="Han C."/>
            <person name="Kuske C.R."/>
            <person name="Schmutz J."/>
            <person name="Larimer F."/>
            <person name="Land M."/>
            <person name="Hauser L."/>
            <person name="Kyrpides N."/>
            <person name="Lykidis A."/>
            <person name="Mesbah N.M."/>
            <person name="Wiegel J."/>
        </authorList>
    </citation>
    <scope>NUCLEOTIDE SEQUENCE [LARGE SCALE GENOMIC DNA]</scope>
    <source>
        <strain evidence="7">ATCC BAA-1301 / DSM 18059 / JW/NM-WN-LF</strain>
    </source>
</reference>
<dbReference type="KEGG" id="nth:Nther_1596"/>
<keyword evidence="2" id="KW-0813">Transport</keyword>
<dbReference type="Gene3D" id="3.40.190.10">
    <property type="entry name" value="Periplasmic binding protein-like II"/>
    <property type="match status" value="1"/>
</dbReference>